<reference evidence="1" key="2">
    <citation type="journal article" date="2021" name="Mar. Drugs">
        <title>Genome Reduction and Secondary Metabolism of the Marine Sponge-Associated Cyanobacterium Leptothoe.</title>
        <authorList>
            <person name="Konstantinou D."/>
            <person name="Popin R.V."/>
            <person name="Fewer D.P."/>
            <person name="Sivonen K."/>
            <person name="Gkelis S."/>
        </authorList>
    </citation>
    <scope>NUCLEOTIDE SEQUENCE</scope>
    <source>
        <strain evidence="1">TAU-MAC 1115</strain>
    </source>
</reference>
<organism evidence="1 2">
    <name type="scientific">Leptothoe spongobia TAU-MAC 1115</name>
    <dbReference type="NCBI Taxonomy" id="1967444"/>
    <lineage>
        <taxon>Bacteria</taxon>
        <taxon>Bacillati</taxon>
        <taxon>Cyanobacteriota</taxon>
        <taxon>Cyanophyceae</taxon>
        <taxon>Nodosilineales</taxon>
        <taxon>Cymatolegaceae</taxon>
        <taxon>Leptothoe</taxon>
        <taxon>Leptothoe spongobia</taxon>
    </lineage>
</organism>
<dbReference type="SUPFAM" id="SSF102588">
    <property type="entry name" value="LmbE-like"/>
    <property type="match status" value="1"/>
</dbReference>
<dbReference type="GO" id="GO:0016811">
    <property type="term" value="F:hydrolase activity, acting on carbon-nitrogen (but not peptide) bonds, in linear amides"/>
    <property type="evidence" value="ECO:0007669"/>
    <property type="project" value="TreeGrafter"/>
</dbReference>
<reference evidence="1" key="1">
    <citation type="submission" date="2020-11" db="EMBL/GenBank/DDBJ databases">
        <authorList>
            <person name="Konstantinou D."/>
            <person name="Gkelis S."/>
            <person name="Popin R."/>
            <person name="Fewer D."/>
            <person name="Sivonen K."/>
        </authorList>
    </citation>
    <scope>NUCLEOTIDE SEQUENCE</scope>
    <source>
        <strain evidence="1">TAU-MAC 1115</strain>
    </source>
</reference>
<dbReference type="PANTHER" id="PTHR12993:SF29">
    <property type="entry name" value="BLR3841 PROTEIN"/>
    <property type="match status" value="1"/>
</dbReference>
<dbReference type="EMBL" id="JADOES010000004">
    <property type="protein sequence ID" value="MBT9314444.1"/>
    <property type="molecule type" value="Genomic_DNA"/>
</dbReference>
<keyword evidence="2" id="KW-1185">Reference proteome</keyword>
<dbReference type="Pfam" id="PF02585">
    <property type="entry name" value="PIG-L"/>
    <property type="match status" value="1"/>
</dbReference>
<dbReference type="Gene3D" id="3.40.50.10320">
    <property type="entry name" value="LmbE-like"/>
    <property type="match status" value="1"/>
</dbReference>
<evidence type="ECO:0000313" key="1">
    <source>
        <dbReference type="EMBL" id="MBT9314444.1"/>
    </source>
</evidence>
<dbReference type="PANTHER" id="PTHR12993">
    <property type="entry name" value="N-ACETYLGLUCOSAMINYL-PHOSPHATIDYLINOSITOL DE-N-ACETYLASE-RELATED"/>
    <property type="match status" value="1"/>
</dbReference>
<sequence length="255" mass="29278">MQRRCDFAQPDSLKRSAIVFSPHQDDETLGCGGTILKKTQAGAPIKIVFMTDGSQSHSHVMSAKDLRKIRSNEALAAAEKLGVASKDVMFLNITDGTLTHHKNMVIKKVKEILLTTLPEEVFVPYRQDGVPDHNATCHIVVSALKECGLRTTVYEYPVWFWCNWPWTNFAAQQKQESSTLGHHWNTGLNWLKYFRHAVDIQDVLDLKRIALEQHRSQMTRLIPDSGWSTLGDIAQGEFLQCFFQDYEFFYRYRLN</sequence>
<dbReference type="Proteomes" id="UP000717364">
    <property type="component" value="Unassembled WGS sequence"/>
</dbReference>
<protein>
    <submittedName>
        <fullName evidence="1">PIG-L family deacetylase</fullName>
    </submittedName>
</protein>
<dbReference type="AlphaFoldDB" id="A0A947DDQ1"/>
<gene>
    <name evidence="1" type="ORF">IXB50_03295</name>
</gene>
<comment type="caution">
    <text evidence="1">The sequence shown here is derived from an EMBL/GenBank/DDBJ whole genome shotgun (WGS) entry which is preliminary data.</text>
</comment>
<proteinExistence type="predicted"/>
<name>A0A947DDQ1_9CYAN</name>
<evidence type="ECO:0000313" key="2">
    <source>
        <dbReference type="Proteomes" id="UP000717364"/>
    </source>
</evidence>
<dbReference type="InterPro" id="IPR003737">
    <property type="entry name" value="GlcNAc_PI_deacetylase-related"/>
</dbReference>
<accession>A0A947DDQ1</accession>
<dbReference type="InterPro" id="IPR024078">
    <property type="entry name" value="LmbE-like_dom_sf"/>
</dbReference>